<name>A0ABR2XVM0_9PEZI</name>
<organism evidence="9 10">
    <name type="scientific">Seiridium cardinale</name>
    <dbReference type="NCBI Taxonomy" id="138064"/>
    <lineage>
        <taxon>Eukaryota</taxon>
        <taxon>Fungi</taxon>
        <taxon>Dikarya</taxon>
        <taxon>Ascomycota</taxon>
        <taxon>Pezizomycotina</taxon>
        <taxon>Sordariomycetes</taxon>
        <taxon>Xylariomycetidae</taxon>
        <taxon>Amphisphaeriales</taxon>
        <taxon>Sporocadaceae</taxon>
        <taxon>Seiridium</taxon>
    </lineage>
</organism>
<dbReference type="SUPFAM" id="SSF48264">
    <property type="entry name" value="Cytochrome P450"/>
    <property type="match status" value="1"/>
</dbReference>
<comment type="cofactor">
    <cofactor evidence="1">
        <name>heme</name>
        <dbReference type="ChEBI" id="CHEBI:30413"/>
    </cofactor>
</comment>
<keyword evidence="8" id="KW-0472">Membrane</keyword>
<sequence>MLLLTSLVSYAEGFLAVLILFAGYTIGLVIYRLYFSPLAKFPGSKLAAATSWYEFYYEWWLEGRFVFEVERLHNKYGPIVRINPNELSIRDPGFYNEIYVSESKRRSEHYDAWAGGINFDGSFILTKGHELHKKRREPFDAFFSKKGITSLHPTLAELSIHLESRLRDLEGQNRVIKLDHVFSCFARDVIGTMCLGRDDYRDHLLNSPEFSPEWYDLIHKVIRQTPLFTQFPWLIQIVSRVPGRVLLWVFPQGLAFNTLTETAREHIRRALNGASEKNTKNSTLFHQLVIGDMPTSEKTENRLTKEAMVMFAGGTVTVARTLTVASYYILSRPELRLKLADELKSAMAEWPQVVPSLAELERLPLLQAIIKETLRLSYGVMHRLPRVSPDVPIQYREYTIPTGVPVGMSAYYMHSDPTVYPAPDRFIPERWIGDIDPAMRRSFVPFCKGSRHCIGKNLAQAEISLLLAVLFRPEGPGFELFETDESDVKMAHDFLIPLPRLDSEGVRVIVR</sequence>
<keyword evidence="10" id="KW-1185">Reference proteome</keyword>
<comment type="caution">
    <text evidence="9">The sequence shown here is derived from an EMBL/GenBank/DDBJ whole genome shotgun (WGS) entry which is preliminary data.</text>
</comment>
<evidence type="ECO:0000256" key="6">
    <source>
        <dbReference type="ARBA" id="ARBA00023004"/>
    </source>
</evidence>
<dbReference type="InterPro" id="IPR036396">
    <property type="entry name" value="Cyt_P450_sf"/>
</dbReference>
<accession>A0ABR2XVM0</accession>
<feature type="transmembrane region" description="Helical" evidence="8">
    <location>
        <begin position="13"/>
        <end position="35"/>
    </location>
</feature>
<keyword evidence="6" id="KW-0408">Iron</keyword>
<dbReference type="InterPro" id="IPR050121">
    <property type="entry name" value="Cytochrome_P450_monoxygenase"/>
</dbReference>
<dbReference type="PANTHER" id="PTHR24305:SF157">
    <property type="entry name" value="N-ACETYLTRYPTOPHAN 6-HYDROXYLASE IVOC-RELATED"/>
    <property type="match status" value="1"/>
</dbReference>
<dbReference type="InterPro" id="IPR001128">
    <property type="entry name" value="Cyt_P450"/>
</dbReference>
<gene>
    <name evidence="9" type="ORF">SCAR479_05762</name>
</gene>
<evidence type="ECO:0000256" key="7">
    <source>
        <dbReference type="ARBA" id="ARBA00023033"/>
    </source>
</evidence>
<comment type="similarity">
    <text evidence="2">Belongs to the cytochrome P450 family.</text>
</comment>
<evidence type="ECO:0000256" key="2">
    <source>
        <dbReference type="ARBA" id="ARBA00010617"/>
    </source>
</evidence>
<evidence type="ECO:0000313" key="9">
    <source>
        <dbReference type="EMBL" id="KAK9777714.1"/>
    </source>
</evidence>
<keyword evidence="4" id="KW-0479">Metal-binding</keyword>
<evidence type="ECO:0000256" key="1">
    <source>
        <dbReference type="ARBA" id="ARBA00001971"/>
    </source>
</evidence>
<dbReference type="Gene3D" id="1.10.630.10">
    <property type="entry name" value="Cytochrome P450"/>
    <property type="match status" value="1"/>
</dbReference>
<evidence type="ECO:0000256" key="3">
    <source>
        <dbReference type="ARBA" id="ARBA00022617"/>
    </source>
</evidence>
<protein>
    <submittedName>
        <fullName evidence="9">Fusicoccadiene C-8 hydroxylase</fullName>
    </submittedName>
</protein>
<keyword evidence="3" id="KW-0349">Heme</keyword>
<dbReference type="Pfam" id="PF00067">
    <property type="entry name" value="p450"/>
    <property type="match status" value="1"/>
</dbReference>
<reference evidence="9 10" key="1">
    <citation type="submission" date="2024-02" db="EMBL/GenBank/DDBJ databases">
        <title>First draft genome assembly of two strains of Seiridium cardinale.</title>
        <authorList>
            <person name="Emiliani G."/>
            <person name="Scali E."/>
        </authorList>
    </citation>
    <scope>NUCLEOTIDE SEQUENCE [LARGE SCALE GENOMIC DNA]</scope>
    <source>
        <strain evidence="9 10">BM-138-000479</strain>
    </source>
</reference>
<evidence type="ECO:0000256" key="8">
    <source>
        <dbReference type="SAM" id="Phobius"/>
    </source>
</evidence>
<dbReference type="PRINTS" id="PR00385">
    <property type="entry name" value="P450"/>
</dbReference>
<dbReference type="PRINTS" id="PR00463">
    <property type="entry name" value="EP450I"/>
</dbReference>
<keyword evidence="5" id="KW-0560">Oxidoreductase</keyword>
<evidence type="ECO:0000256" key="5">
    <source>
        <dbReference type="ARBA" id="ARBA00023002"/>
    </source>
</evidence>
<dbReference type="PANTHER" id="PTHR24305">
    <property type="entry name" value="CYTOCHROME P450"/>
    <property type="match status" value="1"/>
</dbReference>
<keyword evidence="8" id="KW-1133">Transmembrane helix</keyword>
<dbReference type="InterPro" id="IPR002401">
    <property type="entry name" value="Cyt_P450_E_grp-I"/>
</dbReference>
<evidence type="ECO:0000256" key="4">
    <source>
        <dbReference type="ARBA" id="ARBA00022723"/>
    </source>
</evidence>
<keyword evidence="7" id="KW-0503">Monooxygenase</keyword>
<proteinExistence type="inferred from homology"/>
<dbReference type="Proteomes" id="UP001465668">
    <property type="component" value="Unassembled WGS sequence"/>
</dbReference>
<dbReference type="CDD" id="cd11062">
    <property type="entry name" value="CYP58-like"/>
    <property type="match status" value="1"/>
</dbReference>
<keyword evidence="8" id="KW-0812">Transmembrane</keyword>
<dbReference type="EMBL" id="JARVKM010000020">
    <property type="protein sequence ID" value="KAK9777714.1"/>
    <property type="molecule type" value="Genomic_DNA"/>
</dbReference>
<evidence type="ECO:0000313" key="10">
    <source>
        <dbReference type="Proteomes" id="UP001465668"/>
    </source>
</evidence>